<dbReference type="AlphaFoldDB" id="A0A9P7DPB4"/>
<dbReference type="GeneID" id="64591153"/>
<evidence type="ECO:0000313" key="2">
    <source>
        <dbReference type="Proteomes" id="UP000719766"/>
    </source>
</evidence>
<proteinExistence type="predicted"/>
<reference evidence="1" key="1">
    <citation type="journal article" date="2020" name="New Phytol.">
        <title>Comparative genomics reveals dynamic genome evolution in host specialist ectomycorrhizal fungi.</title>
        <authorList>
            <person name="Lofgren L.A."/>
            <person name="Nguyen N.H."/>
            <person name="Vilgalys R."/>
            <person name="Ruytinx J."/>
            <person name="Liao H.L."/>
            <person name="Branco S."/>
            <person name="Kuo A."/>
            <person name="LaButti K."/>
            <person name="Lipzen A."/>
            <person name="Andreopoulos W."/>
            <person name="Pangilinan J."/>
            <person name="Riley R."/>
            <person name="Hundley H."/>
            <person name="Na H."/>
            <person name="Barry K."/>
            <person name="Grigoriev I.V."/>
            <person name="Stajich J.E."/>
            <person name="Kennedy P.G."/>
        </authorList>
    </citation>
    <scope>NUCLEOTIDE SEQUENCE</scope>
    <source>
        <strain evidence="1">S12</strain>
    </source>
</reference>
<dbReference type="RefSeq" id="XP_041163998.1">
    <property type="nucleotide sequence ID" value="XM_041297389.1"/>
</dbReference>
<sequence>MFPLTHQPLKHLAYVEWFTPFSSMPDSRHGMYKISCFLRSRERVASIIPVSNIARSIHLLPKFGPVAPRHWTSNTILEECNTFFC</sequence>
<name>A0A9P7DPB4_9AGAM</name>
<organism evidence="1 2">
    <name type="scientific">Suillus plorans</name>
    <dbReference type="NCBI Taxonomy" id="116603"/>
    <lineage>
        <taxon>Eukaryota</taxon>
        <taxon>Fungi</taxon>
        <taxon>Dikarya</taxon>
        <taxon>Basidiomycota</taxon>
        <taxon>Agaricomycotina</taxon>
        <taxon>Agaricomycetes</taxon>
        <taxon>Agaricomycetidae</taxon>
        <taxon>Boletales</taxon>
        <taxon>Suillineae</taxon>
        <taxon>Suillaceae</taxon>
        <taxon>Suillus</taxon>
    </lineage>
</organism>
<accession>A0A9P7DPB4</accession>
<dbReference type="OrthoDB" id="3244185at2759"/>
<gene>
    <name evidence="1" type="ORF">HD556DRAFT_1230962</name>
</gene>
<dbReference type="Proteomes" id="UP000719766">
    <property type="component" value="Unassembled WGS sequence"/>
</dbReference>
<keyword evidence="2" id="KW-1185">Reference proteome</keyword>
<comment type="caution">
    <text evidence="1">The sequence shown here is derived from an EMBL/GenBank/DDBJ whole genome shotgun (WGS) entry which is preliminary data.</text>
</comment>
<protein>
    <submittedName>
        <fullName evidence="1">Uncharacterized protein</fullName>
    </submittedName>
</protein>
<evidence type="ECO:0000313" key="1">
    <source>
        <dbReference type="EMBL" id="KAG1799775.1"/>
    </source>
</evidence>
<dbReference type="EMBL" id="JABBWE010000010">
    <property type="protein sequence ID" value="KAG1799775.1"/>
    <property type="molecule type" value="Genomic_DNA"/>
</dbReference>